<dbReference type="RefSeq" id="YP_009336550.1">
    <property type="nucleotide sequence ID" value="NC_032763.1"/>
</dbReference>
<protein>
    <submittedName>
        <fullName evidence="2">Putative glycoprotein 1</fullName>
    </submittedName>
</protein>
<keyword evidence="1" id="KW-1133">Transmembrane helix</keyword>
<dbReference type="OrthoDB" id="30743at10239"/>
<proteinExistence type="predicted"/>
<organism evidence="2 3">
    <name type="scientific">Wenling nido-like virus 1</name>
    <dbReference type="NCBI Taxonomy" id="1923510"/>
    <lineage>
        <taxon>Viruses</taxon>
        <taxon>Riboviria</taxon>
        <taxon>Orthornavirae</taxon>
        <taxon>Pisuviricota</taxon>
        <taxon>Pisoniviricetes</taxon>
        <taxon>Nidovirales</taxon>
        <taxon>Ronidovirineae</taxon>
        <taxon>Euroniviridae</taxon>
        <taxon>Ceronivirinae</taxon>
        <taxon>Charybnivirus</taxon>
        <taxon>Wenilivirus</taxon>
        <taxon>Charybnivirus wenlingense</taxon>
        <taxon>Decronivirus 1</taxon>
    </lineage>
</organism>
<feature type="transmembrane region" description="Helical" evidence="1">
    <location>
        <begin position="605"/>
        <end position="626"/>
    </location>
</feature>
<reference evidence="2 3" key="1">
    <citation type="journal article" date="2016" name="Nature">
        <title>Redefining the invertebrate RNA virosphere.</title>
        <authorList>
            <person name="Shi M."/>
            <person name="Lin X.D."/>
            <person name="Tian J.H."/>
            <person name="Chen L.J."/>
            <person name="Chen X."/>
            <person name="Li C.X."/>
            <person name="Qin X.C."/>
            <person name="Li J."/>
            <person name="Cao J.P."/>
            <person name="Eden J.S."/>
            <person name="Buchmann J."/>
            <person name="Wang W."/>
            <person name="Xu J."/>
            <person name="Holmes E.C."/>
            <person name="Zhang Y.Z."/>
        </authorList>
    </citation>
    <scope>NUCLEOTIDE SEQUENCE [LARGE SCALE GENOMIC DNA]</scope>
    <source>
        <strain evidence="2 3">WLJQ99370</strain>
    </source>
</reference>
<keyword evidence="1" id="KW-0812">Transmembrane</keyword>
<evidence type="ECO:0000313" key="3">
    <source>
        <dbReference type="Proteomes" id="UP000201339"/>
    </source>
</evidence>
<dbReference type="GeneID" id="30853785"/>
<evidence type="ECO:0000313" key="2">
    <source>
        <dbReference type="EMBL" id="APG77343.1"/>
    </source>
</evidence>
<sequence length="696" mass="79137">MLLLAVTIILFATVSAKTSCEIWLEHGYCDTHLERLRNHTRWLCPHVCGKPLLRSGDTYIEPSKQDLMTQFSSPYEGFTRGAATVFDYLGKSERKGRPGWTYFDCNETIHYAKDYGYLAYPGSRTPIRYEGIQWRTSTPIQGTFVRSNPLWVRLHEGPDPDANFICTDSVMTGHFKAYSDYKGAKDDNIYDYHTHWLAFCGADESESKCTDSPYGTISYRIPASEHISDGVHNGMTKNARAATAIAYQLPQVCKETVCDTLDFNVTHIFEGCEWKVQTEITRANLLLFCYHHQIPWPVALHTVKAGVVENQLPYLPHQADGGIYYAFPFYIPADKYYLTVFDPHCLMLSPPVMEIEKYMYQTLPRFHSVVEGETTDILRVPVYLFPSNKANGIEYAVRITTRSDGRIVGTGMFEHELHGCELSYYGGRSQLSAYHMHVSTSINYTHVADANYQSCLDKPAYVLGTYLVLCWPSYAQDLYSQPLPIVRCDHHSGYYYRCIVDDFTGLVYPANGPLMGGRAYAYSYGGWKKLYANPPDSMGVDFYKQYRGAINKYQQPVGQLVVWGPLWSFLCFVVGVWVLILIYLALALLISLLETLSSVSKKKSTGFLFHGSYFVHCFLSFAYFGYPGYKPAWFNPQQIRANAENAKTLHKSKWVAVAYLCIFLFPVYMVVIFFSGIFSIGKIAQGKVKLTKVKQS</sequence>
<keyword evidence="1" id="KW-0472">Membrane</keyword>
<feature type="transmembrane region" description="Helical" evidence="1">
    <location>
        <begin position="566"/>
        <end position="593"/>
    </location>
</feature>
<name>A0A1L3KIY1_9NIDO</name>
<dbReference type="KEGG" id="vg:30853785"/>
<accession>A0A1L3KIY1</accession>
<keyword evidence="3" id="KW-1185">Reference proteome</keyword>
<feature type="transmembrane region" description="Helical" evidence="1">
    <location>
        <begin position="656"/>
        <end position="680"/>
    </location>
</feature>
<evidence type="ECO:0000256" key="1">
    <source>
        <dbReference type="SAM" id="Phobius"/>
    </source>
</evidence>
<dbReference type="EMBL" id="KX883636">
    <property type="protein sequence ID" value="APG77343.1"/>
    <property type="molecule type" value="Genomic_RNA"/>
</dbReference>
<dbReference type="Proteomes" id="UP000201339">
    <property type="component" value="Segment"/>
</dbReference>